<evidence type="ECO:0000256" key="9">
    <source>
        <dbReference type="ARBA" id="ARBA00022777"/>
    </source>
</evidence>
<dbReference type="InterPro" id="IPR014729">
    <property type="entry name" value="Rossmann-like_a/b/a_fold"/>
</dbReference>
<dbReference type="NCBIfam" id="NF004163">
    <property type="entry name" value="PRK05627.1-6"/>
    <property type="match status" value="1"/>
</dbReference>
<evidence type="ECO:0000256" key="11">
    <source>
        <dbReference type="ARBA" id="ARBA00022840"/>
    </source>
</evidence>
<dbReference type="Gene3D" id="2.40.30.30">
    <property type="entry name" value="Riboflavin kinase-like"/>
    <property type="match status" value="1"/>
</dbReference>
<dbReference type="GO" id="GO:0008531">
    <property type="term" value="F:riboflavin kinase activity"/>
    <property type="evidence" value="ECO:0007669"/>
    <property type="project" value="UniProtKB-UniRule"/>
</dbReference>
<dbReference type="InterPro" id="IPR002606">
    <property type="entry name" value="Riboflavin_kinase_bac"/>
</dbReference>
<keyword evidence="5 15" id="KW-0288">FMN</keyword>
<evidence type="ECO:0000256" key="1">
    <source>
        <dbReference type="ARBA" id="ARBA00002121"/>
    </source>
</evidence>
<evidence type="ECO:0000256" key="2">
    <source>
        <dbReference type="ARBA" id="ARBA00004726"/>
    </source>
</evidence>
<dbReference type="PANTHER" id="PTHR22749">
    <property type="entry name" value="RIBOFLAVIN KINASE/FMN ADENYLYLTRANSFERASE"/>
    <property type="match status" value="1"/>
</dbReference>
<dbReference type="FunFam" id="3.40.50.620:FF:000021">
    <property type="entry name" value="Riboflavin biosynthesis protein"/>
    <property type="match status" value="1"/>
</dbReference>
<evidence type="ECO:0000256" key="3">
    <source>
        <dbReference type="ARBA" id="ARBA00005201"/>
    </source>
</evidence>
<evidence type="ECO:0000259" key="16">
    <source>
        <dbReference type="SMART" id="SM00904"/>
    </source>
</evidence>
<keyword evidence="10 15" id="KW-0274">FAD</keyword>
<comment type="pathway">
    <text evidence="3 15">Cofactor biosynthesis; FMN biosynthesis; FMN from riboflavin (ATP route): step 1/1.</text>
</comment>
<dbReference type="RefSeq" id="WP_317704619.1">
    <property type="nucleotide sequence ID" value="NZ_AP024714.1"/>
</dbReference>
<keyword evidence="12" id="KW-0511">Multifunctional enzyme</keyword>
<dbReference type="NCBIfam" id="NF004159">
    <property type="entry name" value="PRK05627.1-2"/>
    <property type="match status" value="1"/>
</dbReference>
<dbReference type="Gene3D" id="3.40.50.620">
    <property type="entry name" value="HUPs"/>
    <property type="match status" value="1"/>
</dbReference>
<dbReference type="Proteomes" id="UP001321825">
    <property type="component" value="Chromosome"/>
</dbReference>
<protein>
    <recommendedName>
        <fullName evidence="15">Riboflavin biosynthesis protein</fullName>
    </recommendedName>
    <domain>
        <recommendedName>
            <fullName evidence="15">Riboflavin kinase</fullName>
            <ecNumber evidence="15">2.7.1.26</ecNumber>
        </recommendedName>
        <alternativeName>
            <fullName evidence="15">Flavokinase</fullName>
        </alternativeName>
    </domain>
    <domain>
        <recommendedName>
            <fullName evidence="15">FMN adenylyltransferase</fullName>
            <ecNumber evidence="15">2.7.7.2</ecNumber>
        </recommendedName>
        <alternativeName>
            <fullName evidence="15">FAD pyrophosphorylase</fullName>
        </alternativeName>
        <alternativeName>
            <fullName evidence="15">FAD synthase</fullName>
        </alternativeName>
    </domain>
</protein>
<keyword evidence="8 15" id="KW-0547">Nucleotide-binding</keyword>
<keyword evidence="7 15" id="KW-0548">Nucleotidyltransferase</keyword>
<comment type="similarity">
    <text evidence="15">Belongs to the ribF family.</text>
</comment>
<evidence type="ECO:0000256" key="6">
    <source>
        <dbReference type="ARBA" id="ARBA00022679"/>
    </source>
</evidence>
<evidence type="ECO:0000256" key="15">
    <source>
        <dbReference type="PIRNR" id="PIRNR004491"/>
    </source>
</evidence>
<dbReference type="GO" id="GO:0006747">
    <property type="term" value="P:FAD biosynthetic process"/>
    <property type="evidence" value="ECO:0007669"/>
    <property type="project" value="UniProtKB-UniRule"/>
</dbReference>
<proteinExistence type="inferred from homology"/>
<evidence type="ECO:0000256" key="5">
    <source>
        <dbReference type="ARBA" id="ARBA00022643"/>
    </source>
</evidence>
<sequence>MRLIRGLHNLPAPGTVATIGNFDGVHLGHRYVIHRLAEVGARMGLPVTVVLFEPQPQEYFRGAAAPARLTRLREKIARLAELPVDRVLVLRFDRHLAQMPAAAFIERVLVQGLGVKYLVVGDDFRFGRGREGDFTLLRRAGRIRGFEVVQAPSFTLEGVRVSSTRVREALERGDMETAAEFLGRPYSMCGRVAAGRQRGRDLGFPTANIDPFRRKSPVSGVFAVTVAGVAERPWPGMANVGIRPTVAGTRVWLEVHLFDFHGDLYGRQLEVFFRHKLREERRFPSLEALRAQIQQDAAQARQWLEDKEPTWTTNTR</sequence>
<comment type="pathway">
    <text evidence="2 15">Cofactor biosynthesis; FAD biosynthesis; FAD from FMN: step 1/1.</text>
</comment>
<evidence type="ECO:0000256" key="7">
    <source>
        <dbReference type="ARBA" id="ARBA00022695"/>
    </source>
</evidence>
<dbReference type="EMBL" id="AP024714">
    <property type="protein sequence ID" value="BCX82213.1"/>
    <property type="molecule type" value="Genomic_DNA"/>
</dbReference>
<comment type="catalytic activity">
    <reaction evidence="13 15">
        <text>riboflavin + ATP = FMN + ADP + H(+)</text>
        <dbReference type="Rhea" id="RHEA:14357"/>
        <dbReference type="ChEBI" id="CHEBI:15378"/>
        <dbReference type="ChEBI" id="CHEBI:30616"/>
        <dbReference type="ChEBI" id="CHEBI:57986"/>
        <dbReference type="ChEBI" id="CHEBI:58210"/>
        <dbReference type="ChEBI" id="CHEBI:456216"/>
        <dbReference type="EC" id="2.7.1.26"/>
    </reaction>
</comment>
<evidence type="ECO:0000256" key="14">
    <source>
        <dbReference type="ARBA" id="ARBA00049494"/>
    </source>
</evidence>
<keyword evidence="11 15" id="KW-0067">ATP-binding</keyword>
<evidence type="ECO:0000256" key="13">
    <source>
        <dbReference type="ARBA" id="ARBA00047880"/>
    </source>
</evidence>
<keyword evidence="9 15" id="KW-0418">Kinase</keyword>
<dbReference type="PANTHER" id="PTHR22749:SF6">
    <property type="entry name" value="RIBOFLAVIN KINASE"/>
    <property type="match status" value="1"/>
</dbReference>
<evidence type="ECO:0000256" key="4">
    <source>
        <dbReference type="ARBA" id="ARBA00022630"/>
    </source>
</evidence>
<dbReference type="NCBIfam" id="TIGR00083">
    <property type="entry name" value="ribF"/>
    <property type="match status" value="1"/>
</dbReference>
<dbReference type="Pfam" id="PF06574">
    <property type="entry name" value="FAD_syn"/>
    <property type="match status" value="1"/>
</dbReference>
<evidence type="ECO:0000256" key="12">
    <source>
        <dbReference type="ARBA" id="ARBA00023268"/>
    </source>
</evidence>
<dbReference type="InterPro" id="IPR015864">
    <property type="entry name" value="FAD_synthase"/>
</dbReference>
<keyword evidence="4 15" id="KW-0285">Flavoprotein</keyword>
<accession>A0AAU9C3G5</accession>
<organism evidence="17 18">
    <name type="scientific">Methylomarinovum caldicuralii</name>
    <dbReference type="NCBI Taxonomy" id="438856"/>
    <lineage>
        <taxon>Bacteria</taxon>
        <taxon>Pseudomonadati</taxon>
        <taxon>Pseudomonadota</taxon>
        <taxon>Gammaproteobacteria</taxon>
        <taxon>Methylococcales</taxon>
        <taxon>Methylothermaceae</taxon>
        <taxon>Methylomarinovum</taxon>
    </lineage>
</organism>
<evidence type="ECO:0000256" key="10">
    <source>
        <dbReference type="ARBA" id="ARBA00022827"/>
    </source>
</evidence>
<feature type="domain" description="Riboflavin kinase" evidence="16">
    <location>
        <begin position="181"/>
        <end position="305"/>
    </location>
</feature>
<dbReference type="GO" id="GO:0009231">
    <property type="term" value="P:riboflavin biosynthetic process"/>
    <property type="evidence" value="ECO:0007669"/>
    <property type="project" value="InterPro"/>
</dbReference>
<dbReference type="GO" id="GO:0005524">
    <property type="term" value="F:ATP binding"/>
    <property type="evidence" value="ECO:0007669"/>
    <property type="project" value="UniProtKB-UniRule"/>
</dbReference>
<dbReference type="PIRSF" id="PIRSF004491">
    <property type="entry name" value="FAD_Synth"/>
    <property type="match status" value="1"/>
</dbReference>
<reference evidence="18" key="1">
    <citation type="journal article" date="2024" name="Int. J. Syst. Evol. Microbiol.">
        <title>Methylomarinovum tepidoasis sp. nov., a moderately thermophilic methanotroph of the family Methylothermaceae isolated from a deep-sea hydrothermal field.</title>
        <authorList>
            <person name="Hirayama H."/>
            <person name="Takaki Y."/>
            <person name="Abe M."/>
            <person name="Miyazaki M."/>
            <person name="Uematsu K."/>
            <person name="Matsui Y."/>
            <person name="Takai K."/>
        </authorList>
    </citation>
    <scope>NUCLEOTIDE SEQUENCE [LARGE SCALE GENOMIC DNA]</scope>
    <source>
        <strain evidence="18">IT-9</strain>
    </source>
</reference>
<dbReference type="InterPro" id="IPR015865">
    <property type="entry name" value="Riboflavin_kinase_bac/euk"/>
</dbReference>
<dbReference type="Pfam" id="PF01687">
    <property type="entry name" value="Flavokinase"/>
    <property type="match status" value="1"/>
</dbReference>
<dbReference type="SUPFAM" id="SSF82114">
    <property type="entry name" value="Riboflavin kinase-like"/>
    <property type="match status" value="1"/>
</dbReference>
<dbReference type="GO" id="GO:0009398">
    <property type="term" value="P:FMN biosynthetic process"/>
    <property type="evidence" value="ECO:0007669"/>
    <property type="project" value="UniProtKB-UniRule"/>
</dbReference>
<gene>
    <name evidence="17" type="ORF">MIT9_P1798</name>
</gene>
<dbReference type="NCBIfam" id="NF004160">
    <property type="entry name" value="PRK05627.1-3"/>
    <property type="match status" value="1"/>
</dbReference>
<dbReference type="InterPro" id="IPR023465">
    <property type="entry name" value="Riboflavin_kinase_dom_sf"/>
</dbReference>
<name>A0AAU9C3G5_9GAMM</name>
<dbReference type="KEGG" id="mcau:MIT9_P1798"/>
<dbReference type="AlphaFoldDB" id="A0AAU9C3G5"/>
<keyword evidence="18" id="KW-1185">Reference proteome</keyword>
<dbReference type="SMART" id="SM00904">
    <property type="entry name" value="Flavokinase"/>
    <property type="match status" value="1"/>
</dbReference>
<evidence type="ECO:0000313" key="17">
    <source>
        <dbReference type="EMBL" id="BCX82213.1"/>
    </source>
</evidence>
<comment type="catalytic activity">
    <reaction evidence="14 15">
        <text>FMN + ATP + H(+) = FAD + diphosphate</text>
        <dbReference type="Rhea" id="RHEA:17237"/>
        <dbReference type="ChEBI" id="CHEBI:15378"/>
        <dbReference type="ChEBI" id="CHEBI:30616"/>
        <dbReference type="ChEBI" id="CHEBI:33019"/>
        <dbReference type="ChEBI" id="CHEBI:57692"/>
        <dbReference type="ChEBI" id="CHEBI:58210"/>
        <dbReference type="EC" id="2.7.7.2"/>
    </reaction>
</comment>
<dbReference type="EC" id="2.7.1.26" evidence="15"/>
<evidence type="ECO:0000313" key="18">
    <source>
        <dbReference type="Proteomes" id="UP001321825"/>
    </source>
</evidence>
<dbReference type="SUPFAM" id="SSF52374">
    <property type="entry name" value="Nucleotidylyl transferase"/>
    <property type="match status" value="1"/>
</dbReference>
<dbReference type="GO" id="GO:0003919">
    <property type="term" value="F:FMN adenylyltransferase activity"/>
    <property type="evidence" value="ECO:0007669"/>
    <property type="project" value="UniProtKB-UniRule"/>
</dbReference>
<keyword evidence="6 15" id="KW-0808">Transferase</keyword>
<evidence type="ECO:0000256" key="8">
    <source>
        <dbReference type="ARBA" id="ARBA00022741"/>
    </source>
</evidence>
<dbReference type="InterPro" id="IPR023468">
    <property type="entry name" value="Riboflavin_kinase"/>
</dbReference>
<dbReference type="CDD" id="cd02064">
    <property type="entry name" value="FAD_synthetase_N"/>
    <property type="match status" value="1"/>
</dbReference>
<dbReference type="EC" id="2.7.7.2" evidence="15"/>
<comment type="function">
    <text evidence="1">Catalyzes the phosphorylation of riboflavin to FMN followed by the adenylation of FMN to FAD.</text>
</comment>